<accession>A0ABW9ZUV0</accession>
<evidence type="ECO:0000256" key="1">
    <source>
        <dbReference type="SAM" id="Coils"/>
    </source>
</evidence>
<reference evidence="2 3" key="1">
    <citation type="submission" date="2020-01" db="EMBL/GenBank/DDBJ databases">
        <title>Genome analysis.</title>
        <authorList>
            <person name="Wu S."/>
            <person name="Wang G."/>
        </authorList>
    </citation>
    <scope>NUCLEOTIDE SEQUENCE [LARGE SCALE GENOMIC DNA]</scope>
    <source>
        <strain evidence="2 3">SYL130</strain>
    </source>
</reference>
<feature type="coiled-coil region" evidence="1">
    <location>
        <begin position="1"/>
        <end position="56"/>
    </location>
</feature>
<proteinExistence type="predicted"/>
<organism evidence="2 3">
    <name type="scientific">Sediminibacterium roseum</name>
    <dbReference type="NCBI Taxonomy" id="1978412"/>
    <lineage>
        <taxon>Bacteria</taxon>
        <taxon>Pseudomonadati</taxon>
        <taxon>Bacteroidota</taxon>
        <taxon>Chitinophagia</taxon>
        <taxon>Chitinophagales</taxon>
        <taxon>Chitinophagaceae</taxon>
        <taxon>Sediminibacterium</taxon>
    </lineage>
</organism>
<sequence length="96" mass="10956">MVDLDLQIKSIQDKLQQLLKQQAMLQKENQRLKKELEKAVADNEAKERSLQAINHQVDALKLGSGNLLNETEKNALSKRIDGYLREIDKCLALLNT</sequence>
<dbReference type="Proteomes" id="UP000753802">
    <property type="component" value="Unassembled WGS sequence"/>
</dbReference>
<keyword evidence="3" id="KW-1185">Reference proteome</keyword>
<protein>
    <submittedName>
        <fullName evidence="2">Uncharacterized protein</fullName>
    </submittedName>
</protein>
<dbReference type="RefSeq" id="WP_161817154.1">
    <property type="nucleotide sequence ID" value="NZ_JAACJS010000002.1"/>
</dbReference>
<evidence type="ECO:0000313" key="2">
    <source>
        <dbReference type="EMBL" id="NCI48845.1"/>
    </source>
</evidence>
<dbReference type="Gene3D" id="1.10.287.1490">
    <property type="match status" value="1"/>
</dbReference>
<name>A0ABW9ZUV0_9BACT</name>
<dbReference type="EMBL" id="JAACJS010000002">
    <property type="protein sequence ID" value="NCI48845.1"/>
    <property type="molecule type" value="Genomic_DNA"/>
</dbReference>
<comment type="caution">
    <text evidence="2">The sequence shown here is derived from an EMBL/GenBank/DDBJ whole genome shotgun (WGS) entry which is preliminary data.</text>
</comment>
<gene>
    <name evidence="2" type="ORF">GWC95_02855</name>
</gene>
<evidence type="ECO:0000313" key="3">
    <source>
        <dbReference type="Proteomes" id="UP000753802"/>
    </source>
</evidence>
<keyword evidence="1" id="KW-0175">Coiled coil</keyword>